<dbReference type="EMBL" id="BLIY01000017">
    <property type="protein sequence ID" value="GFE54780.1"/>
    <property type="molecule type" value="Genomic_DNA"/>
</dbReference>
<dbReference type="OrthoDB" id="366452at2759"/>
<sequence>MTQANAGHQYQQMMVPPGFNPRGSPRGHEMHSSDMNMYQGQGLGIGVHQQAMTQGYNVRVDVYPQGMTESHCPPMQYGSQMQPHDPQMMQQYNHGTYVMQSQQVVHMGTRGYHGDMRNPRMPQSHNPNVSRMAQPMGAARGPPQDIIYSNANVIQDFVQSHNVVPSGHVGVMQHNQMVDVNANYNAVNNYQYNSGQRGAPMQHMHQGMDMAAGKNIMMQGVEQTQQHYSQNMRRVPYHPQQGIVTMGHMGGTMPQYQGIPNPNMVPRTGQEYTVVQNKTHIMGPPPQMKESPVQKPTAKPMLDVKAKGIPPNYMHMAHNKPVSVQVIQQGNAVNKNAMQPPQVSQQEAGVSQNVKSSTPVPGVDYSKTTPDQKTIVHQPPVAPPVIKQVFTMHNNWEIREPEQMLFFDMTVTETGYKHLVNYMDSLQVLNKIPDPPKRNTFELPNSNEMDIVKKDKLNFKADKISDAIILKLIEKLKSLKCALIKKGGMRKLIQKNYPERNSIIYSAYEDHELNVFVGSTTVDKGVILPLYHKVKCEHNPTFLCGRENRKYNVAVEKTYSIYSKAKEHNIEIVLLQVSDLDRWVYHIAFGTRVDYSFDFIMELFKQPSV</sequence>
<evidence type="ECO:0000313" key="3">
    <source>
        <dbReference type="Proteomes" id="UP001057455"/>
    </source>
</evidence>
<protein>
    <submittedName>
        <fullName evidence="2">Uncharacterized protein</fullName>
    </submittedName>
</protein>
<keyword evidence="3" id="KW-1185">Reference proteome</keyword>
<feature type="region of interest" description="Disordered" evidence="1">
    <location>
        <begin position="1"/>
        <end position="30"/>
    </location>
</feature>
<dbReference type="AlphaFoldDB" id="A0A9W5WV84"/>
<comment type="caution">
    <text evidence="2">The sequence shown here is derived from an EMBL/GenBank/DDBJ whole genome shotgun (WGS) entry which is preliminary data.</text>
</comment>
<name>A0A9W5WV84_BABOV</name>
<feature type="region of interest" description="Disordered" evidence="1">
    <location>
        <begin position="338"/>
        <end position="378"/>
    </location>
</feature>
<gene>
    <name evidence="2" type="ORF">BaOVIS_021840</name>
</gene>
<dbReference type="Proteomes" id="UP001057455">
    <property type="component" value="Unassembled WGS sequence"/>
</dbReference>
<feature type="compositionally biased region" description="Polar residues" evidence="1">
    <location>
        <begin position="338"/>
        <end position="359"/>
    </location>
</feature>
<proteinExistence type="predicted"/>
<reference evidence="2" key="1">
    <citation type="submission" date="2019-12" db="EMBL/GenBank/DDBJ databases">
        <title>Genome sequence of Babesia ovis.</title>
        <authorList>
            <person name="Yamagishi J."/>
            <person name="Sevinc F."/>
            <person name="Xuan X."/>
        </authorList>
    </citation>
    <scope>NUCLEOTIDE SEQUENCE</scope>
    <source>
        <strain evidence="2">Selcuk</strain>
    </source>
</reference>
<evidence type="ECO:0000256" key="1">
    <source>
        <dbReference type="SAM" id="MobiDB-lite"/>
    </source>
</evidence>
<evidence type="ECO:0000313" key="2">
    <source>
        <dbReference type="EMBL" id="GFE54780.1"/>
    </source>
</evidence>
<organism evidence="2 3">
    <name type="scientific">Babesia ovis</name>
    <dbReference type="NCBI Taxonomy" id="5869"/>
    <lineage>
        <taxon>Eukaryota</taxon>
        <taxon>Sar</taxon>
        <taxon>Alveolata</taxon>
        <taxon>Apicomplexa</taxon>
        <taxon>Aconoidasida</taxon>
        <taxon>Piroplasmida</taxon>
        <taxon>Babesiidae</taxon>
        <taxon>Babesia</taxon>
    </lineage>
</organism>
<accession>A0A9W5WV84</accession>
<feature type="compositionally biased region" description="Polar residues" evidence="1">
    <location>
        <begin position="1"/>
        <end position="12"/>
    </location>
</feature>